<evidence type="ECO:0000313" key="3">
    <source>
        <dbReference type="Proteomes" id="UP000001514"/>
    </source>
</evidence>
<comment type="similarity">
    <text evidence="1">Belongs to the FAM136 family.</text>
</comment>
<accession>D8RYQ4</accession>
<dbReference type="OMA" id="NCVKDCN"/>
<keyword evidence="3" id="KW-1185">Reference proteome</keyword>
<protein>
    <submittedName>
        <fullName evidence="2">Uncharacterized protein</fullName>
    </submittedName>
</protein>
<dbReference type="EMBL" id="GL377595">
    <property type="protein sequence ID" value="EFJ22475.1"/>
    <property type="molecule type" value="Genomic_DNA"/>
</dbReference>
<dbReference type="PANTHER" id="PTHR21096">
    <property type="entry name" value="PROTEIN FAM136A"/>
    <property type="match status" value="1"/>
</dbReference>
<dbReference type="eggNOG" id="KOG3377">
    <property type="taxonomic scope" value="Eukaryota"/>
</dbReference>
<dbReference type="GO" id="GO:0005737">
    <property type="term" value="C:cytoplasm"/>
    <property type="evidence" value="ECO:0000318"/>
    <property type="project" value="GO_Central"/>
</dbReference>
<dbReference type="InParanoid" id="D8RYQ4"/>
<dbReference type="Proteomes" id="UP000001514">
    <property type="component" value="Unassembled WGS sequence"/>
</dbReference>
<name>D8RYQ4_SELML</name>
<dbReference type="AlphaFoldDB" id="D8RYQ4"/>
<reference evidence="2 3" key="1">
    <citation type="journal article" date="2011" name="Science">
        <title>The Selaginella genome identifies genetic changes associated with the evolution of vascular plants.</title>
        <authorList>
            <person name="Banks J.A."/>
            <person name="Nishiyama T."/>
            <person name="Hasebe M."/>
            <person name="Bowman J.L."/>
            <person name="Gribskov M."/>
            <person name="dePamphilis C."/>
            <person name="Albert V.A."/>
            <person name="Aono N."/>
            <person name="Aoyama T."/>
            <person name="Ambrose B.A."/>
            <person name="Ashton N.W."/>
            <person name="Axtell M.J."/>
            <person name="Barker E."/>
            <person name="Barker M.S."/>
            <person name="Bennetzen J.L."/>
            <person name="Bonawitz N.D."/>
            <person name="Chapple C."/>
            <person name="Cheng C."/>
            <person name="Correa L.G."/>
            <person name="Dacre M."/>
            <person name="DeBarry J."/>
            <person name="Dreyer I."/>
            <person name="Elias M."/>
            <person name="Engstrom E.M."/>
            <person name="Estelle M."/>
            <person name="Feng L."/>
            <person name="Finet C."/>
            <person name="Floyd S.K."/>
            <person name="Frommer W.B."/>
            <person name="Fujita T."/>
            <person name="Gramzow L."/>
            <person name="Gutensohn M."/>
            <person name="Harholt J."/>
            <person name="Hattori M."/>
            <person name="Heyl A."/>
            <person name="Hirai T."/>
            <person name="Hiwatashi Y."/>
            <person name="Ishikawa M."/>
            <person name="Iwata M."/>
            <person name="Karol K.G."/>
            <person name="Koehler B."/>
            <person name="Kolukisaoglu U."/>
            <person name="Kubo M."/>
            <person name="Kurata T."/>
            <person name="Lalonde S."/>
            <person name="Li K."/>
            <person name="Li Y."/>
            <person name="Litt A."/>
            <person name="Lyons E."/>
            <person name="Manning G."/>
            <person name="Maruyama T."/>
            <person name="Michael T.P."/>
            <person name="Mikami K."/>
            <person name="Miyazaki S."/>
            <person name="Morinaga S."/>
            <person name="Murata T."/>
            <person name="Mueller-Roeber B."/>
            <person name="Nelson D.R."/>
            <person name="Obara M."/>
            <person name="Oguri Y."/>
            <person name="Olmstead R.G."/>
            <person name="Onodera N."/>
            <person name="Petersen B.L."/>
            <person name="Pils B."/>
            <person name="Prigge M."/>
            <person name="Rensing S.A."/>
            <person name="Riano-Pachon D.M."/>
            <person name="Roberts A.W."/>
            <person name="Sato Y."/>
            <person name="Scheller H.V."/>
            <person name="Schulz B."/>
            <person name="Schulz C."/>
            <person name="Shakirov E.V."/>
            <person name="Shibagaki N."/>
            <person name="Shinohara N."/>
            <person name="Shippen D.E."/>
            <person name="Soerensen I."/>
            <person name="Sotooka R."/>
            <person name="Sugimoto N."/>
            <person name="Sugita M."/>
            <person name="Sumikawa N."/>
            <person name="Tanurdzic M."/>
            <person name="Theissen G."/>
            <person name="Ulvskov P."/>
            <person name="Wakazuki S."/>
            <person name="Weng J.K."/>
            <person name="Willats W.W."/>
            <person name="Wipf D."/>
            <person name="Wolf P.G."/>
            <person name="Yang L."/>
            <person name="Zimmer A.D."/>
            <person name="Zhu Q."/>
            <person name="Mitros T."/>
            <person name="Hellsten U."/>
            <person name="Loque D."/>
            <person name="Otillar R."/>
            <person name="Salamov A."/>
            <person name="Schmutz J."/>
            <person name="Shapiro H."/>
            <person name="Lindquist E."/>
            <person name="Lucas S."/>
            <person name="Rokhsar D."/>
            <person name="Grigoriev I.V."/>
        </authorList>
    </citation>
    <scope>NUCLEOTIDE SEQUENCE [LARGE SCALE GENOMIC DNA]</scope>
</reference>
<organism evidence="3">
    <name type="scientific">Selaginella moellendorffii</name>
    <name type="common">Spikemoss</name>
    <dbReference type="NCBI Taxonomy" id="88036"/>
    <lineage>
        <taxon>Eukaryota</taxon>
        <taxon>Viridiplantae</taxon>
        <taxon>Streptophyta</taxon>
        <taxon>Embryophyta</taxon>
        <taxon>Tracheophyta</taxon>
        <taxon>Lycopodiopsida</taxon>
        <taxon>Selaginellales</taxon>
        <taxon>Selaginellaceae</taxon>
        <taxon>Selaginella</taxon>
    </lineage>
</organism>
<dbReference type="Gramene" id="EFJ22475">
    <property type="protein sequence ID" value="EFJ22475"/>
    <property type="gene ID" value="SELMODRAFT_416257"/>
</dbReference>
<gene>
    <name evidence="2" type="ORF">SELMODRAFT_416257</name>
</gene>
<proteinExistence type="inferred from homology"/>
<dbReference type="PANTHER" id="PTHR21096:SF0">
    <property type="entry name" value="PROTEIN FAM136A"/>
    <property type="match status" value="1"/>
</dbReference>
<dbReference type="Pfam" id="PF05811">
    <property type="entry name" value="DUF842"/>
    <property type="match status" value="1"/>
</dbReference>
<sequence length="151" mass="17261">MEGMETLQRDLNDALTEAMGEVNEYVFFTLQRNFYKCAYRCFDEHTTVSRIEPCVQQCGAPPQRAQNIISNELSSFQALTLLFATPVQERIQRSVLVCRDKFDEQRDIAALTEDELARNAKDCVERAVKGHITGIPKLMARIKSQITVKED</sequence>
<evidence type="ECO:0000256" key="1">
    <source>
        <dbReference type="ARBA" id="ARBA00009952"/>
    </source>
</evidence>
<dbReference type="FunCoup" id="D8RYQ4">
    <property type="interactions" value="3566"/>
</dbReference>
<dbReference type="KEGG" id="smo:SELMODRAFT_416257"/>
<dbReference type="HOGENOM" id="CLU_110442_0_0_1"/>
<dbReference type="InterPro" id="IPR008560">
    <property type="entry name" value="DUF842_euk"/>
</dbReference>
<evidence type="ECO:0000313" key="2">
    <source>
        <dbReference type="EMBL" id="EFJ22475.1"/>
    </source>
</evidence>